<organism evidence="2 3">
    <name type="scientific">Halanaerobium congolense</name>
    <dbReference type="NCBI Taxonomy" id="54121"/>
    <lineage>
        <taxon>Bacteria</taxon>
        <taxon>Bacillati</taxon>
        <taxon>Bacillota</taxon>
        <taxon>Clostridia</taxon>
        <taxon>Halanaerobiales</taxon>
        <taxon>Halanaerobiaceae</taxon>
        <taxon>Halanaerobium</taxon>
    </lineage>
</organism>
<dbReference type="Proteomes" id="UP000199519">
    <property type="component" value="Unassembled WGS sequence"/>
</dbReference>
<proteinExistence type="predicted"/>
<evidence type="ECO:0000313" key="1">
    <source>
        <dbReference type="EMBL" id="SDG24489.1"/>
    </source>
</evidence>
<sequence length="150" mass="17517">MHFELSKKLFNQQLLALEKDDLYSIIKKDSLFALVKVQAGKYLPVLRIVADNYDLDPPLIEFANPETGERLDNNKWPRGRGIASGNKLYPGKFICRPGNRIYHTHPSHIDNYFYNYRNTFTIKHFIDIIIDKIQNNTWNMNPTGGIYNDK</sequence>
<dbReference type="EMBL" id="FNBJ01000069">
    <property type="protein sequence ID" value="SDG24489.1"/>
    <property type="molecule type" value="Genomic_DNA"/>
</dbReference>
<evidence type="ECO:0000313" key="4">
    <source>
        <dbReference type="Proteomes" id="UP000199519"/>
    </source>
</evidence>
<accession>A0A1I0D893</accession>
<name>A0A1I0D893_9FIRM</name>
<evidence type="ECO:0000313" key="2">
    <source>
        <dbReference type="EMBL" id="SET28280.1"/>
    </source>
</evidence>
<evidence type="ECO:0000313" key="3">
    <source>
        <dbReference type="Proteomes" id="UP000198612"/>
    </source>
</evidence>
<dbReference type="EMBL" id="FOHG01000064">
    <property type="protein sequence ID" value="SET28280.1"/>
    <property type="molecule type" value="Genomic_DNA"/>
</dbReference>
<protein>
    <submittedName>
        <fullName evidence="2">Uncharacterized protein</fullName>
    </submittedName>
</protein>
<keyword evidence="4" id="KW-1185">Reference proteome</keyword>
<dbReference type="AlphaFoldDB" id="A0A1I0D893"/>
<gene>
    <name evidence="1" type="ORF">SAMN04488598_1694</name>
    <name evidence="2" type="ORF">SAMN04515652_1644</name>
</gene>
<dbReference type="Proteomes" id="UP000198612">
    <property type="component" value="Unassembled WGS sequence"/>
</dbReference>
<reference evidence="3 4" key="1">
    <citation type="submission" date="2016-10" db="EMBL/GenBank/DDBJ databases">
        <authorList>
            <person name="Varghese N."/>
            <person name="Submissions S."/>
        </authorList>
    </citation>
    <scope>NUCLEOTIDE SEQUENCE [LARGE SCALE GENOMIC DNA]</scope>
    <source>
        <strain evidence="1 4">WG2</strain>
        <strain evidence="2 3">WG5</strain>
    </source>
</reference>
<dbReference type="RefSeq" id="WP_089721037.1">
    <property type="nucleotide sequence ID" value="NZ_FNBJ01000069.1"/>
</dbReference>